<reference evidence="1 2" key="1">
    <citation type="journal article" date="2014" name="BMC Genomics">
        <title>Comparative genomics of the major fungal agents of human and animal Sporotrichosis: Sporothrix schenckii and Sporothrix brasiliensis.</title>
        <authorList>
            <person name="Teixeira M.M."/>
            <person name="de Almeida L.G."/>
            <person name="Kubitschek-Barreira P."/>
            <person name="Alves F.L."/>
            <person name="Kioshima E.S."/>
            <person name="Abadio A.K."/>
            <person name="Fernandes L."/>
            <person name="Derengowski L.S."/>
            <person name="Ferreira K.S."/>
            <person name="Souza R.C."/>
            <person name="Ruiz J.C."/>
            <person name="de Andrade N.C."/>
            <person name="Paes H.C."/>
            <person name="Nicola A.M."/>
            <person name="Albuquerque P."/>
            <person name="Gerber A.L."/>
            <person name="Martins V.P."/>
            <person name="Peconick L.D."/>
            <person name="Neto A.V."/>
            <person name="Chaucanez C.B."/>
            <person name="Silva P.A."/>
            <person name="Cunha O.L."/>
            <person name="de Oliveira F.F."/>
            <person name="dos Santos T.C."/>
            <person name="Barros A.L."/>
            <person name="Soares M.A."/>
            <person name="de Oliveira L.M."/>
            <person name="Marini M.M."/>
            <person name="Villalobos-Duno H."/>
            <person name="Cunha M.M."/>
            <person name="de Hoog S."/>
            <person name="da Silveira J.F."/>
            <person name="Henrissat B."/>
            <person name="Nino-Vega G.A."/>
            <person name="Cisalpino P.S."/>
            <person name="Mora-Montes H.M."/>
            <person name="Almeida S.R."/>
            <person name="Stajich J.E."/>
            <person name="Lopes-Bezerra L.M."/>
            <person name="Vasconcelos A.T."/>
            <person name="Felipe M.S."/>
        </authorList>
    </citation>
    <scope>NUCLEOTIDE SEQUENCE [LARGE SCALE GENOMIC DNA]</scope>
    <source>
        <strain evidence="1 2">1099-18</strain>
    </source>
</reference>
<evidence type="ECO:0000313" key="2">
    <source>
        <dbReference type="Proteomes" id="UP000033710"/>
    </source>
</evidence>
<gene>
    <name evidence="1" type="ORF">SPSK_06589</name>
</gene>
<sequence length="244" mass="26173">MACLVEGQEPESGLVDAVANGQQAVVLQDDGFVVRAQDSRDSSSFLPIEDNATKLVVHGMALVETEGILRNHVQWPPKGTKCLAVDGVRVAGGMHVRPRLVDFRVDGKRGGIDGLAALDDDAVFVDENEVGHADLRKVHRQRIQPEMVGQNWIAHRHVAGHALVEAAIGKYAEDSRQMLLAVETLFVERGKRGIGSNLQSLAGGGPAQRACSGVGAFLVGEDDSARGHYVILFVRDSRRSVEGG</sequence>
<dbReference type="VEuPathDB" id="FungiDB:SPSK_06589"/>
<dbReference type="GeneID" id="27668568"/>
<dbReference type="Proteomes" id="UP000033710">
    <property type="component" value="Unassembled WGS sequence"/>
</dbReference>
<comment type="caution">
    <text evidence="1">The sequence shown here is derived from an EMBL/GenBank/DDBJ whole genome shotgun (WGS) entry which is preliminary data.</text>
</comment>
<accession>A0A0F2MKA9</accession>
<evidence type="ECO:0000313" key="1">
    <source>
        <dbReference type="EMBL" id="KJR90047.1"/>
    </source>
</evidence>
<dbReference type="RefSeq" id="XP_016592723.1">
    <property type="nucleotide sequence ID" value="XM_016733291.1"/>
</dbReference>
<reference evidence="1 2" key="2">
    <citation type="journal article" date="2015" name="Eukaryot. Cell">
        <title>Asexual propagation of a virulent clone complex in a human and feline outbreak of sporotrichosis.</title>
        <authorList>
            <person name="Teixeira Mde M."/>
            <person name="Rodrigues A.M."/>
            <person name="Tsui C.K."/>
            <person name="de Almeida L.G."/>
            <person name="Van Diepeningen A.D."/>
            <person name="van den Ende B.G."/>
            <person name="Fernandes G.F."/>
            <person name="Kano R."/>
            <person name="Hamelin R.C."/>
            <person name="Lopes-Bezerra L.M."/>
            <person name="Vasconcelos A.T."/>
            <person name="de Hoog S."/>
            <person name="de Camargo Z.P."/>
            <person name="Felipe M.S."/>
        </authorList>
    </citation>
    <scope>NUCLEOTIDE SEQUENCE [LARGE SCALE GENOMIC DNA]</scope>
    <source>
        <strain evidence="1 2">1099-18</strain>
    </source>
</reference>
<dbReference type="EMBL" id="AXCR01000001">
    <property type="protein sequence ID" value="KJR90047.1"/>
    <property type="molecule type" value="Genomic_DNA"/>
</dbReference>
<protein>
    <submittedName>
        <fullName evidence="1">Uncharacterized protein</fullName>
    </submittedName>
</protein>
<dbReference type="KEGG" id="ssck:SPSK_06589"/>
<dbReference type="AlphaFoldDB" id="A0A0F2MKA9"/>
<organism evidence="1 2">
    <name type="scientific">Sporothrix schenckii 1099-18</name>
    <dbReference type="NCBI Taxonomy" id="1397361"/>
    <lineage>
        <taxon>Eukaryota</taxon>
        <taxon>Fungi</taxon>
        <taxon>Dikarya</taxon>
        <taxon>Ascomycota</taxon>
        <taxon>Pezizomycotina</taxon>
        <taxon>Sordariomycetes</taxon>
        <taxon>Sordariomycetidae</taxon>
        <taxon>Ophiostomatales</taxon>
        <taxon>Ophiostomataceae</taxon>
        <taxon>Sporothrix</taxon>
    </lineage>
</organism>
<proteinExistence type="predicted"/>
<name>A0A0F2MKA9_SPOSC</name>